<name>A0A0F9JK02_9ZZZZ</name>
<accession>A0A0F9JK02</accession>
<feature type="non-terminal residue" evidence="1">
    <location>
        <position position="1"/>
    </location>
</feature>
<organism evidence="1">
    <name type="scientific">marine sediment metagenome</name>
    <dbReference type="NCBI Taxonomy" id="412755"/>
    <lineage>
        <taxon>unclassified sequences</taxon>
        <taxon>metagenomes</taxon>
        <taxon>ecological metagenomes</taxon>
    </lineage>
</organism>
<protein>
    <submittedName>
        <fullName evidence="1">Uncharacterized protein</fullName>
    </submittedName>
</protein>
<dbReference type="EMBL" id="LAZR01017716">
    <property type="protein sequence ID" value="KKL99272.1"/>
    <property type="molecule type" value="Genomic_DNA"/>
</dbReference>
<gene>
    <name evidence="1" type="ORF">LCGC14_1816160</name>
</gene>
<sequence>EFLKEHPSLKGKLYYSSIGEPPRSDWWTFIKYIHETQLDKQKVKEVIERLAFKELAIELKKELGLE</sequence>
<reference evidence="1" key="1">
    <citation type="journal article" date="2015" name="Nature">
        <title>Complex archaea that bridge the gap between prokaryotes and eukaryotes.</title>
        <authorList>
            <person name="Spang A."/>
            <person name="Saw J.H."/>
            <person name="Jorgensen S.L."/>
            <person name="Zaremba-Niedzwiedzka K."/>
            <person name="Martijn J."/>
            <person name="Lind A.E."/>
            <person name="van Eijk R."/>
            <person name="Schleper C."/>
            <person name="Guy L."/>
            <person name="Ettema T.J."/>
        </authorList>
    </citation>
    <scope>NUCLEOTIDE SEQUENCE</scope>
</reference>
<proteinExistence type="predicted"/>
<comment type="caution">
    <text evidence="1">The sequence shown here is derived from an EMBL/GenBank/DDBJ whole genome shotgun (WGS) entry which is preliminary data.</text>
</comment>
<dbReference type="AlphaFoldDB" id="A0A0F9JK02"/>
<evidence type="ECO:0000313" key="1">
    <source>
        <dbReference type="EMBL" id="KKL99272.1"/>
    </source>
</evidence>